<gene>
    <name evidence="11" type="ORF">PV11_06221</name>
</gene>
<dbReference type="Gene3D" id="1.20.1250.20">
    <property type="entry name" value="MFS general substrate transporter like domains"/>
    <property type="match status" value="1"/>
</dbReference>
<evidence type="ECO:0000256" key="4">
    <source>
        <dbReference type="ARBA" id="ARBA00022692"/>
    </source>
</evidence>
<evidence type="ECO:0000313" key="12">
    <source>
        <dbReference type="Proteomes" id="UP000053599"/>
    </source>
</evidence>
<dbReference type="InterPro" id="IPR003663">
    <property type="entry name" value="Sugar/inositol_transpt"/>
</dbReference>
<comment type="similarity">
    <text evidence="2 8">Belongs to the major facilitator superfamily. Sugar transporter (TC 2.A.1.1) family.</text>
</comment>
<feature type="transmembrane region" description="Helical" evidence="9">
    <location>
        <begin position="387"/>
        <end position="408"/>
    </location>
</feature>
<evidence type="ECO:0000256" key="7">
    <source>
        <dbReference type="ARBA" id="ARBA00026248"/>
    </source>
</evidence>
<dbReference type="Pfam" id="PF00083">
    <property type="entry name" value="Sugar_tr"/>
    <property type="match status" value="1"/>
</dbReference>
<evidence type="ECO:0000259" key="10">
    <source>
        <dbReference type="PROSITE" id="PS50850"/>
    </source>
</evidence>
<evidence type="ECO:0000256" key="3">
    <source>
        <dbReference type="ARBA" id="ARBA00022448"/>
    </source>
</evidence>
<feature type="transmembrane region" description="Helical" evidence="9">
    <location>
        <begin position="69"/>
        <end position="91"/>
    </location>
</feature>
<keyword evidence="5 9" id="KW-1133">Transmembrane helix</keyword>
<feature type="transmembrane region" description="Helical" evidence="9">
    <location>
        <begin position="241"/>
        <end position="262"/>
    </location>
</feature>
<evidence type="ECO:0000256" key="8">
    <source>
        <dbReference type="RuleBase" id="RU003346"/>
    </source>
</evidence>
<feature type="transmembrane region" description="Helical" evidence="9">
    <location>
        <begin position="169"/>
        <end position="190"/>
    </location>
</feature>
<feature type="transmembrane region" description="Helical" evidence="9">
    <location>
        <begin position="454"/>
        <end position="472"/>
    </location>
</feature>
<dbReference type="InterPro" id="IPR036259">
    <property type="entry name" value="MFS_trans_sf"/>
</dbReference>
<organism evidence="11 12">
    <name type="scientific">Exophiala sideris</name>
    <dbReference type="NCBI Taxonomy" id="1016849"/>
    <lineage>
        <taxon>Eukaryota</taxon>
        <taxon>Fungi</taxon>
        <taxon>Dikarya</taxon>
        <taxon>Ascomycota</taxon>
        <taxon>Pezizomycotina</taxon>
        <taxon>Eurotiomycetes</taxon>
        <taxon>Chaetothyriomycetidae</taxon>
        <taxon>Chaetothyriales</taxon>
        <taxon>Herpotrichiellaceae</taxon>
        <taxon>Exophiala</taxon>
    </lineage>
</organism>
<protein>
    <recommendedName>
        <fullName evidence="10">Major facilitator superfamily (MFS) profile domain-containing protein</fullName>
    </recommendedName>
</protein>
<feature type="transmembrane region" description="Helical" evidence="9">
    <location>
        <begin position="362"/>
        <end position="380"/>
    </location>
</feature>
<keyword evidence="4 9" id="KW-0812">Transmembrane</keyword>
<evidence type="ECO:0000256" key="6">
    <source>
        <dbReference type="ARBA" id="ARBA00023136"/>
    </source>
</evidence>
<feature type="transmembrane region" description="Helical" evidence="9">
    <location>
        <begin position="484"/>
        <end position="505"/>
    </location>
</feature>
<feature type="transmembrane region" description="Helical" evidence="9">
    <location>
        <begin position="324"/>
        <end position="342"/>
    </location>
</feature>
<dbReference type="GO" id="GO:0000023">
    <property type="term" value="P:maltose metabolic process"/>
    <property type="evidence" value="ECO:0007669"/>
    <property type="project" value="UniProtKB-KW"/>
</dbReference>
<evidence type="ECO:0000256" key="5">
    <source>
        <dbReference type="ARBA" id="ARBA00022989"/>
    </source>
</evidence>
<dbReference type="InterPro" id="IPR050360">
    <property type="entry name" value="MFS_Sugar_Transporters"/>
</dbReference>
<keyword evidence="3 8" id="KW-0813">Transport</keyword>
<keyword evidence="7" id="KW-0462">Maltose metabolism</keyword>
<dbReference type="PANTHER" id="PTHR48022:SF5">
    <property type="entry name" value="ALPHA-GLUCOSIDES PERMEASE MPH2-RELATED"/>
    <property type="match status" value="1"/>
</dbReference>
<reference evidence="11 12" key="1">
    <citation type="submission" date="2015-01" db="EMBL/GenBank/DDBJ databases">
        <title>The Genome Sequence of Exophiala sideris CBS121828.</title>
        <authorList>
            <consortium name="The Broad Institute Genomics Platform"/>
            <person name="Cuomo C."/>
            <person name="de Hoog S."/>
            <person name="Gorbushina A."/>
            <person name="Stielow B."/>
            <person name="Teixiera M."/>
            <person name="Abouelleil A."/>
            <person name="Chapman S.B."/>
            <person name="Priest M."/>
            <person name="Young S.K."/>
            <person name="Wortman J."/>
            <person name="Nusbaum C."/>
            <person name="Birren B."/>
        </authorList>
    </citation>
    <scope>NUCLEOTIDE SEQUENCE [LARGE SCALE GENOMIC DNA]</scope>
    <source>
        <strain evidence="11 12">CBS 121828</strain>
    </source>
</reference>
<evidence type="ECO:0000256" key="1">
    <source>
        <dbReference type="ARBA" id="ARBA00004141"/>
    </source>
</evidence>
<comment type="subcellular location">
    <subcellularLocation>
        <location evidence="1">Membrane</location>
        <topology evidence="1">Multi-pass membrane protein</topology>
    </subcellularLocation>
</comment>
<dbReference type="GO" id="GO:0005351">
    <property type="term" value="F:carbohydrate:proton symporter activity"/>
    <property type="evidence" value="ECO:0007669"/>
    <property type="project" value="TreeGrafter"/>
</dbReference>
<dbReference type="AlphaFoldDB" id="A0A0D1YUR2"/>
<dbReference type="PANTHER" id="PTHR48022">
    <property type="entry name" value="PLASTIDIC GLUCOSE TRANSPORTER 4"/>
    <property type="match status" value="1"/>
</dbReference>
<sequence length="574" mass="63903">MSISVAAEDGVISNMGRRMSEFQWQNARRGTQIDFQDVVNDAQEAADHEHNMSVWQAIKTYPKACGWSILASTALIMEGYDLVVIGSFYGFPEFQQKYGTKQPDGKYVVSAPWQTGLSNGALIGEILGLLACGILAERMGYRFTIGLALVLVICFIFITFFAVNIQMLLVGEILCGLPWGVFQTITTAYAAEVTPTALRPFLTTYVNLCWVFGQLIGSGVLRGMLNVTSQWGYRIPFALQWMWPLPLLVGITLAPESPWWLVRKGRYDDAERSLRRLTSAGDSNFNPTKTIAMMIHTDELEREISAGTTYWDCFKGTDLRRTEIACVVWMIQTLCGSGLQGYSTQFYENAGLDTIYAFDFQMGQYALAAIGVFVAWALMPRVGRRTLYLYGLIATFIALLITGFLGLAPSSNKAAPWVIGTMLLILTFIYDLSIGPVCYCLVAEISSVRLRSKTIVIARNAYNIVGIVNNILTPRMVVTTAWDWGAKAALFWAGSCFLCIVWVFFRLPEPKGKTYAELDVLFERRVKARDFGKSDTNPFRGDTVEIRRGSVVAIDAPVEGTEKLDVVHNKEYAG</sequence>
<dbReference type="HOGENOM" id="CLU_001265_11_5_1"/>
<feature type="transmembrane region" description="Helical" evidence="9">
    <location>
        <begin position="143"/>
        <end position="163"/>
    </location>
</feature>
<dbReference type="OrthoDB" id="6612291at2759"/>
<feature type="transmembrane region" description="Helical" evidence="9">
    <location>
        <begin position="111"/>
        <end position="136"/>
    </location>
</feature>
<dbReference type="EMBL" id="KN846953">
    <property type="protein sequence ID" value="KIV78578.1"/>
    <property type="molecule type" value="Genomic_DNA"/>
</dbReference>
<dbReference type="Proteomes" id="UP000053599">
    <property type="component" value="Unassembled WGS sequence"/>
</dbReference>
<dbReference type="InterPro" id="IPR005829">
    <property type="entry name" value="Sugar_transporter_CS"/>
</dbReference>
<dbReference type="GO" id="GO:0016020">
    <property type="term" value="C:membrane"/>
    <property type="evidence" value="ECO:0007669"/>
    <property type="project" value="UniProtKB-SubCell"/>
</dbReference>
<dbReference type="SUPFAM" id="SSF103473">
    <property type="entry name" value="MFS general substrate transporter"/>
    <property type="match status" value="1"/>
</dbReference>
<feature type="domain" description="Major facilitator superfamily (MFS) profile" evidence="10">
    <location>
        <begin position="67"/>
        <end position="511"/>
    </location>
</feature>
<name>A0A0D1YUR2_9EURO</name>
<dbReference type="InterPro" id="IPR020846">
    <property type="entry name" value="MFS_dom"/>
</dbReference>
<dbReference type="InterPro" id="IPR005828">
    <property type="entry name" value="MFS_sugar_transport-like"/>
</dbReference>
<feature type="transmembrane region" description="Helical" evidence="9">
    <location>
        <begin position="414"/>
        <end position="442"/>
    </location>
</feature>
<evidence type="ECO:0000256" key="9">
    <source>
        <dbReference type="SAM" id="Phobius"/>
    </source>
</evidence>
<feature type="transmembrane region" description="Helical" evidence="9">
    <location>
        <begin position="202"/>
        <end position="221"/>
    </location>
</feature>
<dbReference type="FunFam" id="1.20.1250.20:FF:000149">
    <property type="entry name" value="MFS transporter, SP family, general alpha glucoside:H+ symporter"/>
    <property type="match status" value="1"/>
</dbReference>
<dbReference type="PROSITE" id="PS00217">
    <property type="entry name" value="SUGAR_TRANSPORT_2"/>
    <property type="match status" value="1"/>
</dbReference>
<proteinExistence type="inferred from homology"/>
<dbReference type="PROSITE" id="PS50850">
    <property type="entry name" value="MFS"/>
    <property type="match status" value="1"/>
</dbReference>
<keyword evidence="6 9" id="KW-0472">Membrane</keyword>
<evidence type="ECO:0000313" key="11">
    <source>
        <dbReference type="EMBL" id="KIV78578.1"/>
    </source>
</evidence>
<dbReference type="NCBIfam" id="TIGR00879">
    <property type="entry name" value="SP"/>
    <property type="match status" value="1"/>
</dbReference>
<evidence type="ECO:0000256" key="2">
    <source>
        <dbReference type="ARBA" id="ARBA00010992"/>
    </source>
</evidence>
<accession>A0A0D1YUR2</accession>